<comment type="similarity">
    <text evidence="1 5">Belongs to the class-A beta-lactamase family.</text>
</comment>
<evidence type="ECO:0000256" key="2">
    <source>
        <dbReference type="ARBA" id="ARBA00012865"/>
    </source>
</evidence>
<dbReference type="STRING" id="1073574.GOARA_045_00350"/>
<dbReference type="GO" id="GO:0046677">
    <property type="term" value="P:response to antibiotic"/>
    <property type="evidence" value="ECO:0007669"/>
    <property type="project" value="UniProtKB-UniRule"/>
</dbReference>
<dbReference type="AlphaFoldDB" id="G7H1F6"/>
<evidence type="ECO:0000256" key="3">
    <source>
        <dbReference type="ARBA" id="ARBA00022801"/>
    </source>
</evidence>
<accession>G7H1F6</accession>
<dbReference type="OrthoDB" id="9784149at2"/>
<comment type="catalytic activity">
    <reaction evidence="5">
        <text>a beta-lactam + H2O = a substituted beta-amino acid</text>
        <dbReference type="Rhea" id="RHEA:20401"/>
        <dbReference type="ChEBI" id="CHEBI:15377"/>
        <dbReference type="ChEBI" id="CHEBI:35627"/>
        <dbReference type="ChEBI" id="CHEBI:140347"/>
        <dbReference type="EC" id="3.5.2.6"/>
    </reaction>
</comment>
<dbReference type="EMBL" id="BAEE01000045">
    <property type="protein sequence ID" value="GAB09681.1"/>
    <property type="molecule type" value="Genomic_DNA"/>
</dbReference>
<keyword evidence="4 5" id="KW-0046">Antibiotic resistance</keyword>
<name>G7H1F6_9ACTN</name>
<dbReference type="Proteomes" id="UP000035088">
    <property type="component" value="Unassembled WGS sequence"/>
</dbReference>
<dbReference type="Gene3D" id="3.40.710.10">
    <property type="entry name" value="DD-peptidase/beta-lactamase superfamily"/>
    <property type="match status" value="1"/>
</dbReference>
<sequence>MPELNRRAVLVGALAVAAGITVPLALRGESTTGRIAALERRHNARIGVFAADLGSERTVAHRADESFAMCSTFKTYAAARVLQLVERGTLSLDTGVFVDAAEIVENSPVTQRHASSTMTVSQLCEAALQQSDNTAGNLLLRAIDGPQGVTAFARSIGDGRTRLDRWETALNAAVPGDPRDTSTPSALAGGYRALLAGDALSPASRERLDDWMRGNQTSSMRAGLPDGWTSADKTGAGDYGSTNDVGIAYSPGGGRILLAVMIRSAADDPDAEGFRPLIGEVAGLVVGALR</sequence>
<keyword evidence="8" id="KW-1185">Reference proteome</keyword>
<dbReference type="NCBIfam" id="NF033103">
    <property type="entry name" value="bla_class_A"/>
    <property type="match status" value="1"/>
</dbReference>
<evidence type="ECO:0000259" key="6">
    <source>
        <dbReference type="Pfam" id="PF13354"/>
    </source>
</evidence>
<dbReference type="InterPro" id="IPR023650">
    <property type="entry name" value="Beta-lactam_class-A_AS"/>
</dbReference>
<dbReference type="GO" id="GO:0030655">
    <property type="term" value="P:beta-lactam antibiotic catabolic process"/>
    <property type="evidence" value="ECO:0007669"/>
    <property type="project" value="InterPro"/>
</dbReference>
<reference evidence="7 8" key="1">
    <citation type="submission" date="2011-11" db="EMBL/GenBank/DDBJ databases">
        <title>Whole genome shotgun sequence of Gordonia araii NBRC 100433.</title>
        <authorList>
            <person name="Yoshida Y."/>
            <person name="Hosoyama A."/>
            <person name="Tsuchikane K."/>
            <person name="Katsumata H."/>
            <person name="Yamazaki S."/>
            <person name="Fujita N."/>
        </authorList>
    </citation>
    <scope>NUCLEOTIDE SEQUENCE [LARGE SCALE GENOMIC DNA]</scope>
    <source>
        <strain evidence="7 8">NBRC 100433</strain>
    </source>
</reference>
<dbReference type="PROSITE" id="PS00146">
    <property type="entry name" value="BETA_LACTAMASE_A"/>
    <property type="match status" value="1"/>
</dbReference>
<dbReference type="PANTHER" id="PTHR35333">
    <property type="entry name" value="BETA-LACTAMASE"/>
    <property type="match status" value="1"/>
</dbReference>
<gene>
    <name evidence="7" type="ORF">GOARA_045_00350</name>
</gene>
<dbReference type="GO" id="GO:0008800">
    <property type="term" value="F:beta-lactamase activity"/>
    <property type="evidence" value="ECO:0007669"/>
    <property type="project" value="UniProtKB-UniRule"/>
</dbReference>
<dbReference type="Pfam" id="PF13354">
    <property type="entry name" value="Beta-lactamase2"/>
    <property type="match status" value="1"/>
</dbReference>
<keyword evidence="3 5" id="KW-0378">Hydrolase</keyword>
<evidence type="ECO:0000313" key="8">
    <source>
        <dbReference type="Proteomes" id="UP000035088"/>
    </source>
</evidence>
<proteinExistence type="inferred from homology"/>
<evidence type="ECO:0000313" key="7">
    <source>
        <dbReference type="EMBL" id="GAB09681.1"/>
    </source>
</evidence>
<dbReference type="EC" id="3.5.2.6" evidence="2 5"/>
<dbReference type="PANTHER" id="PTHR35333:SF3">
    <property type="entry name" value="BETA-LACTAMASE-TYPE TRANSPEPTIDASE FOLD CONTAINING PROTEIN"/>
    <property type="match status" value="1"/>
</dbReference>
<evidence type="ECO:0000256" key="1">
    <source>
        <dbReference type="ARBA" id="ARBA00009009"/>
    </source>
</evidence>
<dbReference type="InterPro" id="IPR012338">
    <property type="entry name" value="Beta-lactam/transpept-like"/>
</dbReference>
<protein>
    <recommendedName>
        <fullName evidence="2 5">Beta-lactamase</fullName>
        <ecNumber evidence="2 5">3.5.2.6</ecNumber>
    </recommendedName>
</protein>
<evidence type="ECO:0000256" key="4">
    <source>
        <dbReference type="ARBA" id="ARBA00023251"/>
    </source>
</evidence>
<dbReference type="PRINTS" id="PR00118">
    <property type="entry name" value="BLACTAMASEA"/>
</dbReference>
<organism evidence="7 8">
    <name type="scientific">Gordonia araii NBRC 100433</name>
    <dbReference type="NCBI Taxonomy" id="1073574"/>
    <lineage>
        <taxon>Bacteria</taxon>
        <taxon>Bacillati</taxon>
        <taxon>Actinomycetota</taxon>
        <taxon>Actinomycetes</taxon>
        <taxon>Mycobacteriales</taxon>
        <taxon>Gordoniaceae</taxon>
        <taxon>Gordonia</taxon>
    </lineage>
</organism>
<feature type="domain" description="Beta-lactamase class A catalytic" evidence="6">
    <location>
        <begin position="47"/>
        <end position="261"/>
    </location>
</feature>
<dbReference type="SUPFAM" id="SSF56601">
    <property type="entry name" value="beta-lactamase/transpeptidase-like"/>
    <property type="match status" value="1"/>
</dbReference>
<dbReference type="InterPro" id="IPR045155">
    <property type="entry name" value="Beta-lactam_cat"/>
</dbReference>
<dbReference type="RefSeq" id="WP_007321756.1">
    <property type="nucleotide sequence ID" value="NZ_BAEE01000045.1"/>
</dbReference>
<evidence type="ECO:0000256" key="5">
    <source>
        <dbReference type="RuleBase" id="RU361140"/>
    </source>
</evidence>
<dbReference type="InterPro" id="IPR000871">
    <property type="entry name" value="Beta-lactam_class-A"/>
</dbReference>
<comment type="caution">
    <text evidence="7">The sequence shown here is derived from an EMBL/GenBank/DDBJ whole genome shotgun (WGS) entry which is preliminary data.</text>
</comment>